<feature type="compositionally biased region" description="Basic residues" evidence="8">
    <location>
        <begin position="1156"/>
        <end position="1178"/>
    </location>
</feature>
<feature type="domain" description="Transcription initiation factor TFIID subunit 2 Ig-like" evidence="10">
    <location>
        <begin position="506"/>
        <end position="625"/>
    </location>
</feature>
<feature type="domain" description="Peptidase M1 membrane alanine aminopeptidase" evidence="9">
    <location>
        <begin position="273"/>
        <end position="459"/>
    </location>
</feature>
<dbReference type="InterPro" id="IPR057991">
    <property type="entry name" value="TPR_TAF2_C"/>
</dbReference>
<evidence type="ECO:0000259" key="11">
    <source>
        <dbReference type="Pfam" id="PF25577"/>
    </source>
</evidence>
<comment type="subcellular location">
    <subcellularLocation>
        <location evidence="1">Nucleus</location>
    </subcellularLocation>
</comment>
<dbReference type="Pfam" id="PF25577">
    <property type="entry name" value="TPR_TAF2_C"/>
    <property type="match status" value="1"/>
</dbReference>
<keyword evidence="5" id="KW-0804">Transcription</keyword>
<dbReference type="GO" id="GO:0051123">
    <property type="term" value="P:RNA polymerase II preinitiation complex assembly"/>
    <property type="evidence" value="ECO:0007669"/>
    <property type="project" value="UniProtKB-ARBA"/>
</dbReference>
<evidence type="ECO:0000313" key="12">
    <source>
        <dbReference type="EMBL" id="KAK6179586.1"/>
    </source>
</evidence>
<evidence type="ECO:0000259" key="9">
    <source>
        <dbReference type="Pfam" id="PF01433"/>
    </source>
</evidence>
<evidence type="ECO:0000256" key="1">
    <source>
        <dbReference type="ARBA" id="ARBA00004123"/>
    </source>
</evidence>
<feature type="compositionally biased region" description="Low complexity" evidence="8">
    <location>
        <begin position="1097"/>
        <end position="1109"/>
    </location>
</feature>
<dbReference type="InterPro" id="IPR057345">
    <property type="entry name" value="Ig-like_TAF2"/>
</dbReference>
<sequence>MKKDNKSDNQRPYKLSHQKICLTGVNFEKKSIIGYVDLTIHPLRADLKRLKINFKQGRIYRICINDQWEAAFLYNDPTQEICQGEAKQRNLDFFQNCHLSAMNAVDADSVNGEVTIKLPPETHPLIAELRPFRLCIEYSLEDPKGGIHFVVPEMSGDMADIGAHMFTYGHENSSRLWFPCIDSYCEPCTWKIEITVDRDMTAVSCGDLIEAVYSPCLMKKTFHYYMSTPVSAPNIAIAIGPFEIFVDPNMHEVTHFCLPHLSGILKHTTSYIHEAFEFYEELLSSRYPYSYYKQVFVDESYADAMSYATMTIFSTNLLHSSRIIDQTFMTRTLMAKAVAQQFFGTFISMHTWSDAWLPKGIAGYLSMLFIKKTFGNNEFRYVIARKLKEVSEHENKVGGIVLDPTKKESNLHFSAKNSHTVSPRHAAMFSQKAMLVMRILEFRIGTELLLQALNKLLSLAYNASQQKYVSNTWVNMLLSTSSFSKIISTVTGKDILPFLEQWVYQSGCARFYGNFVFNRKRNVVELEIKQDNSVKGALKYVGPLTVTIQELDGSFNHTFKIEENKTKFEITCHSKSRRNKKKKIPLMTGEEVDMDLSAMDADSPVLWLRVDPELNTLRQCAWEQPDYMWQYQLRYERDVVAQKEAIEALYKYGTPATRLALTDTIENDSCYYRIRLDACECLASVANSMVSNWAGPPAMMTIFRKTFGSHSCPSIIRQNNFNNFQHYYLLKTMPKAMARLRNIHNICPMEVMKFLMDLFKYNDNSKNKYSDNYYRAALIEALSLTITPAVATVTVSSQGISTEYLSADMKLILEECTRCLNLEKLLPCYRHTVTVSCIKLIRTMQKYGHLPNDSEIFQCYATYGVFRDVRVAALSCLVDFVRSESNQIMFDWLLDLVEYDPDPFIRHTVLMMFVDNPPFKKGEYSPMNTTELVDRLWNLMNSLLCSDSRLRCGVTDLYHTLYGRTRPFCLPIPENMMVLNLKQRTTMLNPSVVPEKLQDQMFEDELEVEENVKRAAFGTDVEKSGQKRKADSPLLEAKSKFESSFVEFVRAGSMDNSQASESNPAKQIKLDEEGQKSKVIQKQPSEAQDDRSHLSEDSSSPTHSQSSQSVATPAAQSSQSVDILCNLSGPSTPLPMDLSRTPVGTVPLMSGESSSKSHKSKKKKKKNKHKHKHKHRHDKSRDEEKMSKDRASSEQRESEQSNSNLAPLTTLKSPPSSPEFEVM</sequence>
<dbReference type="PANTHER" id="PTHR15137:SF9">
    <property type="entry name" value="TRANSCRIPTION INITIATION FACTOR TFIID SUBUNIT 2"/>
    <property type="match status" value="1"/>
</dbReference>
<dbReference type="GO" id="GO:0008270">
    <property type="term" value="F:zinc ion binding"/>
    <property type="evidence" value="ECO:0007669"/>
    <property type="project" value="InterPro"/>
</dbReference>
<dbReference type="InterPro" id="IPR027268">
    <property type="entry name" value="Peptidase_M4/M1_CTD_sf"/>
</dbReference>
<feature type="domain" description="Transcription initiation factor TFIID subunit 2 TPR repeats" evidence="11">
    <location>
        <begin position="626"/>
        <end position="987"/>
    </location>
</feature>
<feature type="compositionally biased region" description="Polar residues" evidence="8">
    <location>
        <begin position="1054"/>
        <end position="1065"/>
    </location>
</feature>
<evidence type="ECO:0000256" key="5">
    <source>
        <dbReference type="ARBA" id="ARBA00023163"/>
    </source>
</evidence>
<reference evidence="12 13" key="1">
    <citation type="submission" date="2024-01" db="EMBL/GenBank/DDBJ databases">
        <title>The genome of the rayed Mediterranean limpet Patella caerulea (Linnaeus, 1758).</title>
        <authorList>
            <person name="Anh-Thu Weber A."/>
            <person name="Halstead-Nussloch G."/>
        </authorList>
    </citation>
    <scope>NUCLEOTIDE SEQUENCE [LARGE SCALE GENOMIC DNA]</scope>
    <source>
        <strain evidence="12">AATW-2023a</strain>
        <tissue evidence="12">Whole specimen</tissue>
    </source>
</reference>
<evidence type="ECO:0000256" key="6">
    <source>
        <dbReference type="ARBA" id="ARBA00023242"/>
    </source>
</evidence>
<dbReference type="InterPro" id="IPR016024">
    <property type="entry name" value="ARM-type_fold"/>
</dbReference>
<accession>A0AAN8JNQ5</accession>
<dbReference type="InterPro" id="IPR014782">
    <property type="entry name" value="Peptidase_M1_dom"/>
</dbReference>
<evidence type="ECO:0000256" key="3">
    <source>
        <dbReference type="ARBA" id="ARBA00017363"/>
    </source>
</evidence>
<dbReference type="GO" id="GO:0008237">
    <property type="term" value="F:metallopeptidase activity"/>
    <property type="evidence" value="ECO:0007669"/>
    <property type="project" value="InterPro"/>
</dbReference>
<comment type="similarity">
    <text evidence="2">Belongs to the TAF2 family.</text>
</comment>
<keyword evidence="4" id="KW-0805">Transcription regulation</keyword>
<dbReference type="SUPFAM" id="SSF63737">
    <property type="entry name" value="Leukotriene A4 hydrolase N-terminal domain"/>
    <property type="match status" value="1"/>
</dbReference>
<dbReference type="Gene3D" id="1.10.390.10">
    <property type="entry name" value="Neutral Protease Domain 2"/>
    <property type="match status" value="1"/>
</dbReference>
<dbReference type="AlphaFoldDB" id="A0AAN8JNQ5"/>
<evidence type="ECO:0000256" key="4">
    <source>
        <dbReference type="ARBA" id="ARBA00023015"/>
    </source>
</evidence>
<keyword evidence="13" id="KW-1185">Reference proteome</keyword>
<dbReference type="GO" id="GO:0000976">
    <property type="term" value="F:transcription cis-regulatory region binding"/>
    <property type="evidence" value="ECO:0007669"/>
    <property type="project" value="TreeGrafter"/>
</dbReference>
<proteinExistence type="inferred from homology"/>
<evidence type="ECO:0000256" key="8">
    <source>
        <dbReference type="SAM" id="MobiDB-lite"/>
    </source>
</evidence>
<dbReference type="SUPFAM" id="SSF55486">
    <property type="entry name" value="Metalloproteases ('zincins'), catalytic domain"/>
    <property type="match status" value="1"/>
</dbReference>
<dbReference type="InterPro" id="IPR037813">
    <property type="entry name" value="TAF2"/>
</dbReference>
<feature type="compositionally biased region" description="Basic and acidic residues" evidence="8">
    <location>
        <begin position="1179"/>
        <end position="1199"/>
    </location>
</feature>
<dbReference type="InterPro" id="IPR042097">
    <property type="entry name" value="Aminopeptidase_N-like_N_sf"/>
</dbReference>
<gene>
    <name evidence="12" type="ORF">SNE40_011910</name>
</gene>
<evidence type="ECO:0000259" key="10">
    <source>
        <dbReference type="Pfam" id="PF25316"/>
    </source>
</evidence>
<dbReference type="FunFam" id="2.60.40.1730:FF:000003">
    <property type="entry name" value="Transcription initiation factor TFIID subunit 2"/>
    <property type="match status" value="1"/>
</dbReference>
<comment type="caution">
    <text evidence="12">The sequence shown here is derived from an EMBL/GenBank/DDBJ whole genome shotgun (WGS) entry which is preliminary data.</text>
</comment>
<organism evidence="12 13">
    <name type="scientific">Patella caerulea</name>
    <name type="common">Rayed Mediterranean limpet</name>
    <dbReference type="NCBI Taxonomy" id="87958"/>
    <lineage>
        <taxon>Eukaryota</taxon>
        <taxon>Metazoa</taxon>
        <taxon>Spiralia</taxon>
        <taxon>Lophotrochozoa</taxon>
        <taxon>Mollusca</taxon>
        <taxon>Gastropoda</taxon>
        <taxon>Patellogastropoda</taxon>
        <taxon>Patelloidea</taxon>
        <taxon>Patellidae</taxon>
        <taxon>Patella</taxon>
    </lineage>
</organism>
<feature type="compositionally biased region" description="Polar residues" evidence="8">
    <location>
        <begin position="1110"/>
        <end position="1121"/>
    </location>
</feature>
<dbReference type="PANTHER" id="PTHR15137">
    <property type="entry name" value="TRANSCRIPTION INITIATION FACTOR TFIID"/>
    <property type="match status" value="1"/>
</dbReference>
<dbReference type="Proteomes" id="UP001347796">
    <property type="component" value="Unassembled WGS sequence"/>
</dbReference>
<dbReference type="CDD" id="cd09839">
    <property type="entry name" value="M1_like_TAF2"/>
    <property type="match status" value="1"/>
</dbReference>
<dbReference type="SUPFAM" id="SSF48371">
    <property type="entry name" value="ARM repeat"/>
    <property type="match status" value="1"/>
</dbReference>
<keyword evidence="6" id="KW-0539">Nucleus</keyword>
<feature type="region of interest" description="Disordered" evidence="8">
    <location>
        <begin position="1054"/>
        <end position="1223"/>
    </location>
</feature>
<evidence type="ECO:0000256" key="2">
    <source>
        <dbReference type="ARBA" id="ARBA00010937"/>
    </source>
</evidence>
<protein>
    <recommendedName>
        <fullName evidence="3">Transcription initiation factor TFIID subunit 2</fullName>
    </recommendedName>
    <alternativeName>
        <fullName evidence="7">Transcription initiation factor TFIID 150 kDa subunit</fullName>
    </alternativeName>
</protein>
<dbReference type="Pfam" id="PF25316">
    <property type="entry name" value="TAF2_3rd"/>
    <property type="match status" value="1"/>
</dbReference>
<evidence type="ECO:0000313" key="13">
    <source>
        <dbReference type="Proteomes" id="UP001347796"/>
    </source>
</evidence>
<dbReference type="GO" id="GO:0016251">
    <property type="term" value="F:RNA polymerase II general transcription initiation factor activity"/>
    <property type="evidence" value="ECO:0007669"/>
    <property type="project" value="TreeGrafter"/>
</dbReference>
<dbReference type="EMBL" id="JAZGQO010000008">
    <property type="protein sequence ID" value="KAK6179586.1"/>
    <property type="molecule type" value="Genomic_DNA"/>
</dbReference>
<dbReference type="GO" id="GO:0005669">
    <property type="term" value="C:transcription factor TFIID complex"/>
    <property type="evidence" value="ECO:0007669"/>
    <property type="project" value="InterPro"/>
</dbReference>
<dbReference type="Gene3D" id="2.60.40.1730">
    <property type="entry name" value="tricorn interacting facor f3 domain"/>
    <property type="match status" value="1"/>
</dbReference>
<dbReference type="Pfam" id="PF01433">
    <property type="entry name" value="Peptidase_M1"/>
    <property type="match status" value="1"/>
</dbReference>
<name>A0AAN8JNQ5_PATCE</name>
<evidence type="ECO:0000256" key="7">
    <source>
        <dbReference type="ARBA" id="ARBA00033345"/>
    </source>
</evidence>
<dbReference type="GO" id="GO:0003682">
    <property type="term" value="F:chromatin binding"/>
    <property type="evidence" value="ECO:0007669"/>
    <property type="project" value="TreeGrafter"/>
</dbReference>